<dbReference type="EMBL" id="BGPR01062218">
    <property type="protein sequence ID" value="GBO37685.1"/>
    <property type="molecule type" value="Genomic_DNA"/>
</dbReference>
<accession>A0A4Y2WJJ5</accession>
<name>A0A4Y2WJJ5_ARAVE</name>
<keyword evidence="1" id="KW-0472">Membrane</keyword>
<keyword evidence="1" id="KW-1133">Transmembrane helix</keyword>
<dbReference type="AlphaFoldDB" id="A0A4Y2WJJ5"/>
<keyword evidence="3" id="KW-1185">Reference proteome</keyword>
<reference evidence="2 3" key="1">
    <citation type="journal article" date="2019" name="Sci. Rep.">
        <title>Orb-weaving spider Araneus ventricosus genome elucidates the spidroin gene catalogue.</title>
        <authorList>
            <person name="Kono N."/>
            <person name="Nakamura H."/>
            <person name="Ohtoshi R."/>
            <person name="Moran D.A.P."/>
            <person name="Shinohara A."/>
            <person name="Yoshida Y."/>
            <person name="Fujiwara M."/>
            <person name="Mori M."/>
            <person name="Tomita M."/>
            <person name="Arakawa K."/>
        </authorList>
    </citation>
    <scope>NUCLEOTIDE SEQUENCE [LARGE SCALE GENOMIC DNA]</scope>
</reference>
<evidence type="ECO:0000313" key="2">
    <source>
        <dbReference type="EMBL" id="GBO37685.1"/>
    </source>
</evidence>
<evidence type="ECO:0000256" key="1">
    <source>
        <dbReference type="SAM" id="Phobius"/>
    </source>
</evidence>
<organism evidence="2 3">
    <name type="scientific">Araneus ventricosus</name>
    <name type="common">Orbweaver spider</name>
    <name type="synonym">Epeira ventricosa</name>
    <dbReference type="NCBI Taxonomy" id="182803"/>
    <lineage>
        <taxon>Eukaryota</taxon>
        <taxon>Metazoa</taxon>
        <taxon>Ecdysozoa</taxon>
        <taxon>Arthropoda</taxon>
        <taxon>Chelicerata</taxon>
        <taxon>Arachnida</taxon>
        <taxon>Araneae</taxon>
        <taxon>Araneomorphae</taxon>
        <taxon>Entelegynae</taxon>
        <taxon>Araneoidea</taxon>
        <taxon>Araneidae</taxon>
        <taxon>Araneus</taxon>
    </lineage>
</organism>
<evidence type="ECO:0000313" key="3">
    <source>
        <dbReference type="Proteomes" id="UP000499080"/>
    </source>
</evidence>
<proteinExistence type="predicted"/>
<feature type="non-terminal residue" evidence="2">
    <location>
        <position position="1"/>
    </location>
</feature>
<dbReference type="Proteomes" id="UP000499080">
    <property type="component" value="Unassembled WGS sequence"/>
</dbReference>
<keyword evidence="1" id="KW-0812">Transmembrane</keyword>
<comment type="caution">
    <text evidence="2">The sequence shown here is derived from an EMBL/GenBank/DDBJ whole genome shotgun (WGS) entry which is preliminary data.</text>
</comment>
<gene>
    <name evidence="2" type="ORF">AVEN_68653_1</name>
</gene>
<feature type="transmembrane region" description="Helical" evidence="1">
    <location>
        <begin position="13"/>
        <end position="32"/>
    </location>
</feature>
<dbReference type="OrthoDB" id="6436145at2759"/>
<protein>
    <submittedName>
        <fullName evidence="2">Uncharacterized protein</fullName>
    </submittedName>
</protein>
<sequence length="51" mass="6020">YTTLNFDYWKKRGIPYVTPTLPFLGSLFPLFWKPTHDVDLERCQKLGPVYG</sequence>